<evidence type="ECO:0000256" key="1">
    <source>
        <dbReference type="SAM" id="MobiDB-lite"/>
    </source>
</evidence>
<feature type="chain" id="PRO_5004026131" description="Extracellular membrane protein CFEM domain-containing protein" evidence="2">
    <location>
        <begin position="17"/>
        <end position="211"/>
    </location>
</feature>
<evidence type="ECO:0000313" key="4">
    <source>
        <dbReference type="Proteomes" id="UP000016936"/>
    </source>
</evidence>
<gene>
    <name evidence="3" type="ORF">COCHEDRAFT_1172806</name>
</gene>
<feature type="compositionally biased region" description="Acidic residues" evidence="1">
    <location>
        <begin position="62"/>
        <end position="76"/>
    </location>
</feature>
<reference evidence="4" key="2">
    <citation type="journal article" date="2013" name="PLoS Genet.">
        <title>Comparative genome structure, secondary metabolite, and effector coding capacity across Cochliobolus pathogens.</title>
        <authorList>
            <person name="Condon B.J."/>
            <person name="Leng Y."/>
            <person name="Wu D."/>
            <person name="Bushley K.E."/>
            <person name="Ohm R.A."/>
            <person name="Otillar R."/>
            <person name="Martin J."/>
            <person name="Schackwitz W."/>
            <person name="Grimwood J."/>
            <person name="MohdZainudin N."/>
            <person name="Xue C."/>
            <person name="Wang R."/>
            <person name="Manning V.A."/>
            <person name="Dhillon B."/>
            <person name="Tu Z.J."/>
            <person name="Steffenson B.J."/>
            <person name="Salamov A."/>
            <person name="Sun H."/>
            <person name="Lowry S."/>
            <person name="LaButti K."/>
            <person name="Han J."/>
            <person name="Copeland A."/>
            <person name="Lindquist E."/>
            <person name="Barry K."/>
            <person name="Schmutz J."/>
            <person name="Baker S.E."/>
            <person name="Ciuffetti L.M."/>
            <person name="Grigoriev I.V."/>
            <person name="Zhong S."/>
            <person name="Turgeon B.G."/>
        </authorList>
    </citation>
    <scope>NUCLEOTIDE SEQUENCE [LARGE SCALE GENOMIC DNA]</scope>
    <source>
        <strain evidence="4">C5 / ATCC 48332 / race O</strain>
    </source>
</reference>
<name>M2T603_COCH5</name>
<dbReference type="OMA" id="CQCQLAT"/>
<organism evidence="3 4">
    <name type="scientific">Cochliobolus heterostrophus (strain C5 / ATCC 48332 / race O)</name>
    <name type="common">Southern corn leaf blight fungus</name>
    <name type="synonym">Bipolaris maydis</name>
    <dbReference type="NCBI Taxonomy" id="701091"/>
    <lineage>
        <taxon>Eukaryota</taxon>
        <taxon>Fungi</taxon>
        <taxon>Dikarya</taxon>
        <taxon>Ascomycota</taxon>
        <taxon>Pezizomycotina</taxon>
        <taxon>Dothideomycetes</taxon>
        <taxon>Pleosporomycetidae</taxon>
        <taxon>Pleosporales</taxon>
        <taxon>Pleosporineae</taxon>
        <taxon>Pleosporaceae</taxon>
        <taxon>Bipolaris</taxon>
    </lineage>
</organism>
<keyword evidence="4" id="KW-1185">Reference proteome</keyword>
<evidence type="ECO:0000256" key="2">
    <source>
        <dbReference type="SAM" id="SignalP"/>
    </source>
</evidence>
<evidence type="ECO:0008006" key="5">
    <source>
        <dbReference type="Google" id="ProtNLM"/>
    </source>
</evidence>
<evidence type="ECO:0000313" key="3">
    <source>
        <dbReference type="EMBL" id="EMD93025.1"/>
    </source>
</evidence>
<sequence>MHRLLLISILQVLAAAIPHPQASDDSTAPLTSLSEILPTSTVAIPASTSLNIPVTAIPSIEPDPENDGEDDDDDDDNYGKSLSHSKKPHREPIPIFTKQCQCQLATAQYPCWATDALQKCYFEENFSYACYMQAAGGCPKPTRACKQLYLPTPLPGPNPCELKPNPNPHVTPTLPAVPPFPTLTGAPNVTLSLPIVPGRNSTLATVHSSSS</sequence>
<dbReference type="HOGENOM" id="CLU_1295112_0_0_1"/>
<dbReference type="AlphaFoldDB" id="M2T603"/>
<reference evidence="3 4" key="1">
    <citation type="journal article" date="2012" name="PLoS Pathog.">
        <title>Diverse lifestyles and strategies of plant pathogenesis encoded in the genomes of eighteen Dothideomycetes fungi.</title>
        <authorList>
            <person name="Ohm R.A."/>
            <person name="Feau N."/>
            <person name="Henrissat B."/>
            <person name="Schoch C.L."/>
            <person name="Horwitz B.A."/>
            <person name="Barry K.W."/>
            <person name="Condon B.J."/>
            <person name="Copeland A.C."/>
            <person name="Dhillon B."/>
            <person name="Glaser F."/>
            <person name="Hesse C.N."/>
            <person name="Kosti I."/>
            <person name="LaButti K."/>
            <person name="Lindquist E.A."/>
            <person name="Lucas S."/>
            <person name="Salamov A.A."/>
            <person name="Bradshaw R.E."/>
            <person name="Ciuffetti L."/>
            <person name="Hamelin R.C."/>
            <person name="Kema G.H.J."/>
            <person name="Lawrence C."/>
            <person name="Scott J.A."/>
            <person name="Spatafora J.W."/>
            <person name="Turgeon B.G."/>
            <person name="de Wit P.J.G.M."/>
            <person name="Zhong S."/>
            <person name="Goodwin S.B."/>
            <person name="Grigoriev I.V."/>
        </authorList>
    </citation>
    <scope>NUCLEOTIDE SEQUENCE [LARGE SCALE GENOMIC DNA]</scope>
    <source>
        <strain evidence="4">C5 / ATCC 48332 / race O</strain>
    </source>
</reference>
<dbReference type="EMBL" id="KB445574">
    <property type="protein sequence ID" value="EMD93025.1"/>
    <property type="molecule type" value="Genomic_DNA"/>
</dbReference>
<dbReference type="Proteomes" id="UP000016936">
    <property type="component" value="Unassembled WGS sequence"/>
</dbReference>
<dbReference type="OrthoDB" id="3692961at2759"/>
<dbReference type="eggNOG" id="ENOG502RIGG">
    <property type="taxonomic scope" value="Eukaryota"/>
</dbReference>
<accession>M2T603</accession>
<keyword evidence="2" id="KW-0732">Signal</keyword>
<proteinExistence type="predicted"/>
<feature type="region of interest" description="Disordered" evidence="1">
    <location>
        <begin position="54"/>
        <end position="90"/>
    </location>
</feature>
<feature type="signal peptide" evidence="2">
    <location>
        <begin position="1"/>
        <end position="16"/>
    </location>
</feature>
<protein>
    <recommendedName>
        <fullName evidence="5">Extracellular membrane protein CFEM domain-containing protein</fullName>
    </recommendedName>
</protein>